<name>E2A503_CAMFO</name>
<accession>E2A503</accession>
<dbReference type="AlphaFoldDB" id="E2A503"/>
<proteinExistence type="predicted"/>
<dbReference type="EMBL" id="GL436778">
    <property type="protein sequence ID" value="EFN71490.1"/>
    <property type="molecule type" value="Genomic_DNA"/>
</dbReference>
<sequence length="113" mass="12392">MHGVCSGTPLKYTHIDLYGHLHRPDDIPYSGNPVLALSYCYLIQGKCLTLRNEFPYEYVHELDCKPVCTSPSSPCEVPCDPFGSSCAPIAKCSVAKDCELCQTCELCQACPSN</sequence>
<reference evidence="1 2" key="1">
    <citation type="journal article" date="2010" name="Science">
        <title>Genomic comparison of the ants Camponotus floridanus and Harpegnathos saltator.</title>
        <authorList>
            <person name="Bonasio R."/>
            <person name="Zhang G."/>
            <person name="Ye C."/>
            <person name="Mutti N.S."/>
            <person name="Fang X."/>
            <person name="Qin N."/>
            <person name="Donahue G."/>
            <person name="Yang P."/>
            <person name="Li Q."/>
            <person name="Li C."/>
            <person name="Zhang P."/>
            <person name="Huang Z."/>
            <person name="Berger S.L."/>
            <person name="Reinberg D."/>
            <person name="Wang J."/>
            <person name="Liebig J."/>
        </authorList>
    </citation>
    <scope>NUCLEOTIDE SEQUENCE [LARGE SCALE GENOMIC DNA]</scope>
    <source>
        <strain evidence="2">C129</strain>
    </source>
</reference>
<dbReference type="Proteomes" id="UP000000311">
    <property type="component" value="Unassembled WGS sequence"/>
</dbReference>
<evidence type="ECO:0000313" key="2">
    <source>
        <dbReference type="Proteomes" id="UP000000311"/>
    </source>
</evidence>
<evidence type="ECO:0000313" key="1">
    <source>
        <dbReference type="EMBL" id="EFN71490.1"/>
    </source>
</evidence>
<gene>
    <name evidence="1" type="ORF">EAG_14429</name>
</gene>
<protein>
    <submittedName>
        <fullName evidence="1">Uncharacterized protein</fullName>
    </submittedName>
</protein>
<organism evidence="2">
    <name type="scientific">Camponotus floridanus</name>
    <name type="common">Florida carpenter ant</name>
    <dbReference type="NCBI Taxonomy" id="104421"/>
    <lineage>
        <taxon>Eukaryota</taxon>
        <taxon>Metazoa</taxon>
        <taxon>Ecdysozoa</taxon>
        <taxon>Arthropoda</taxon>
        <taxon>Hexapoda</taxon>
        <taxon>Insecta</taxon>
        <taxon>Pterygota</taxon>
        <taxon>Neoptera</taxon>
        <taxon>Endopterygota</taxon>
        <taxon>Hymenoptera</taxon>
        <taxon>Apocrita</taxon>
        <taxon>Aculeata</taxon>
        <taxon>Formicoidea</taxon>
        <taxon>Formicidae</taxon>
        <taxon>Formicinae</taxon>
        <taxon>Camponotus</taxon>
    </lineage>
</organism>
<dbReference type="InParanoid" id="E2A503"/>
<keyword evidence="2" id="KW-1185">Reference proteome</keyword>